<evidence type="ECO:0000256" key="3">
    <source>
        <dbReference type="PROSITE-ProRule" id="PRU00175"/>
    </source>
</evidence>
<evidence type="ECO:0000256" key="1">
    <source>
        <dbReference type="ARBA" id="ARBA00022771"/>
    </source>
</evidence>
<keyword evidence="5" id="KW-1133">Transmembrane helix</keyword>
<keyword evidence="5" id="KW-0812">Transmembrane</keyword>
<keyword evidence="2" id="KW-0862">Zinc</keyword>
<evidence type="ECO:0000259" key="6">
    <source>
        <dbReference type="PROSITE" id="PS50089"/>
    </source>
</evidence>
<feature type="transmembrane region" description="Helical" evidence="5">
    <location>
        <begin position="43"/>
        <end position="61"/>
    </location>
</feature>
<accession>A0A914DE11</accession>
<dbReference type="PANTHER" id="PTHR12109">
    <property type="entry name" value="RING FINGER PROTEIN 141-RELATED"/>
    <property type="match status" value="1"/>
</dbReference>
<feature type="region of interest" description="Disordered" evidence="4">
    <location>
        <begin position="96"/>
        <end position="115"/>
    </location>
</feature>
<dbReference type="Pfam" id="PF13920">
    <property type="entry name" value="zf-C3HC4_3"/>
    <property type="match status" value="1"/>
</dbReference>
<evidence type="ECO:0000256" key="5">
    <source>
        <dbReference type="SAM" id="Phobius"/>
    </source>
</evidence>
<sequence length="258" mass="28419">MSQDPKDRLISKIARRTGKNDPVLPVGLGVVATISQSARKNDLFSTIAAMLLLLLGIFILGCIKCGYECLKDIYNRPPDQTSENRYILAGMNQVPLKSSGKRGKTSESDHPPQPSKFIEETQFTEFVSKAIKRLNSTSGNEESICCVCMENKCNTRLVPCGHDQFGDRCAEKIQNCPICRQVISHEIFACGITNAVDGSEEDEIHCFKANGAIPSGRILLQQARLAKETDSLINLFDEVDLLQDEENGYLSDTSLASD</sequence>
<keyword evidence="1 3" id="KW-0863">Zinc-finger</keyword>
<evidence type="ECO:0000313" key="8">
    <source>
        <dbReference type="WBParaSite" id="ACRNAN_scaffold2428.g27784.t1"/>
    </source>
</evidence>
<dbReference type="GO" id="GO:0008270">
    <property type="term" value="F:zinc ion binding"/>
    <property type="evidence" value="ECO:0007669"/>
    <property type="project" value="UniProtKB-KW"/>
</dbReference>
<dbReference type="WBParaSite" id="ACRNAN_scaffold2428.g27784.t1">
    <property type="protein sequence ID" value="ACRNAN_scaffold2428.g27784.t1"/>
    <property type="gene ID" value="ACRNAN_scaffold2428.g27784"/>
</dbReference>
<dbReference type="InterPro" id="IPR001841">
    <property type="entry name" value="Znf_RING"/>
</dbReference>
<evidence type="ECO:0000256" key="2">
    <source>
        <dbReference type="ARBA" id="ARBA00022833"/>
    </source>
</evidence>
<dbReference type="InterPro" id="IPR047126">
    <property type="entry name" value="RNF141-like"/>
</dbReference>
<dbReference type="InterPro" id="IPR013083">
    <property type="entry name" value="Znf_RING/FYVE/PHD"/>
</dbReference>
<dbReference type="Proteomes" id="UP000887540">
    <property type="component" value="Unplaced"/>
</dbReference>
<keyword evidence="5" id="KW-0472">Membrane</keyword>
<proteinExistence type="predicted"/>
<dbReference type="PROSITE" id="PS50089">
    <property type="entry name" value="ZF_RING_2"/>
    <property type="match status" value="1"/>
</dbReference>
<protein>
    <submittedName>
        <fullName evidence="8">RING-type domain-containing protein</fullName>
    </submittedName>
</protein>
<evidence type="ECO:0000256" key="4">
    <source>
        <dbReference type="SAM" id="MobiDB-lite"/>
    </source>
</evidence>
<name>A0A914DE11_9BILA</name>
<organism evidence="7 8">
    <name type="scientific">Acrobeloides nanus</name>
    <dbReference type="NCBI Taxonomy" id="290746"/>
    <lineage>
        <taxon>Eukaryota</taxon>
        <taxon>Metazoa</taxon>
        <taxon>Ecdysozoa</taxon>
        <taxon>Nematoda</taxon>
        <taxon>Chromadorea</taxon>
        <taxon>Rhabditida</taxon>
        <taxon>Tylenchina</taxon>
        <taxon>Cephalobomorpha</taxon>
        <taxon>Cephaloboidea</taxon>
        <taxon>Cephalobidae</taxon>
        <taxon>Acrobeloides</taxon>
    </lineage>
</organism>
<reference evidence="8" key="1">
    <citation type="submission" date="2022-11" db="UniProtKB">
        <authorList>
            <consortium name="WormBaseParasite"/>
        </authorList>
    </citation>
    <scope>IDENTIFICATION</scope>
</reference>
<dbReference type="PANTHER" id="PTHR12109:SF5">
    <property type="entry name" value="RING-TYPE DOMAIN-CONTAINING PROTEIN"/>
    <property type="match status" value="1"/>
</dbReference>
<keyword evidence="7" id="KW-1185">Reference proteome</keyword>
<dbReference type="AlphaFoldDB" id="A0A914DE11"/>
<keyword evidence="1 3" id="KW-0479">Metal-binding</keyword>
<dbReference type="Gene3D" id="3.30.40.10">
    <property type="entry name" value="Zinc/RING finger domain, C3HC4 (zinc finger)"/>
    <property type="match status" value="1"/>
</dbReference>
<dbReference type="SUPFAM" id="SSF57850">
    <property type="entry name" value="RING/U-box"/>
    <property type="match status" value="1"/>
</dbReference>
<evidence type="ECO:0000313" key="7">
    <source>
        <dbReference type="Proteomes" id="UP000887540"/>
    </source>
</evidence>
<feature type="domain" description="RING-type" evidence="6">
    <location>
        <begin position="145"/>
        <end position="180"/>
    </location>
</feature>